<reference evidence="2" key="2">
    <citation type="submission" date="2004-02" db="EMBL/GenBank/DDBJ databases">
        <authorList>
            <consortium name="Genoscope"/>
            <consortium name="Whitehead Institute Centre for Genome Research"/>
        </authorList>
    </citation>
    <scope>NUCLEOTIDE SEQUENCE</scope>
</reference>
<feature type="region of interest" description="Disordered" evidence="1">
    <location>
        <begin position="78"/>
        <end position="102"/>
    </location>
</feature>
<comment type="caution">
    <text evidence="2">The sequence shown here is derived from an EMBL/GenBank/DDBJ whole genome shotgun (WGS) entry which is preliminary data.</text>
</comment>
<organism evidence="2">
    <name type="scientific">Tetraodon nigroviridis</name>
    <name type="common">Spotted green pufferfish</name>
    <name type="synonym">Chelonodon nigroviridis</name>
    <dbReference type="NCBI Taxonomy" id="99883"/>
    <lineage>
        <taxon>Eukaryota</taxon>
        <taxon>Metazoa</taxon>
        <taxon>Chordata</taxon>
        <taxon>Craniata</taxon>
        <taxon>Vertebrata</taxon>
        <taxon>Euteleostomi</taxon>
        <taxon>Actinopterygii</taxon>
        <taxon>Neopterygii</taxon>
        <taxon>Teleostei</taxon>
        <taxon>Neoteleostei</taxon>
        <taxon>Acanthomorphata</taxon>
        <taxon>Eupercaria</taxon>
        <taxon>Tetraodontiformes</taxon>
        <taxon>Tetradontoidea</taxon>
        <taxon>Tetraodontidae</taxon>
        <taxon>Tetraodon</taxon>
    </lineage>
</organism>
<gene>
    <name evidence="2" type="ORF">GSTENG00030060001</name>
</gene>
<dbReference type="EMBL" id="CAAE01015002">
    <property type="protein sequence ID" value="CAG08925.1"/>
    <property type="molecule type" value="Genomic_DNA"/>
</dbReference>
<proteinExistence type="predicted"/>
<accession>Q4RRQ7</accession>
<dbReference type="KEGG" id="tng:GSTEN00030060G001"/>
<protein>
    <submittedName>
        <fullName evidence="2">(spotted green pufferfish) hypothetical protein</fullName>
    </submittedName>
</protein>
<dbReference type="AlphaFoldDB" id="Q4RRQ7"/>
<evidence type="ECO:0000313" key="2">
    <source>
        <dbReference type="EMBL" id="CAG08925.1"/>
    </source>
</evidence>
<name>Q4RRQ7_TETNG</name>
<evidence type="ECO:0000256" key="1">
    <source>
        <dbReference type="SAM" id="MobiDB-lite"/>
    </source>
</evidence>
<reference evidence="2" key="1">
    <citation type="journal article" date="2004" name="Nature">
        <title>Genome duplication in the teleost fish Tetraodon nigroviridis reveals the early vertebrate proto-karyotype.</title>
        <authorList>
            <person name="Jaillon O."/>
            <person name="Aury J.-M."/>
            <person name="Brunet F."/>
            <person name="Petit J.-L."/>
            <person name="Stange-Thomann N."/>
            <person name="Mauceli E."/>
            <person name="Bouneau L."/>
            <person name="Fischer C."/>
            <person name="Ozouf-Costaz C."/>
            <person name="Bernot A."/>
            <person name="Nicaud S."/>
            <person name="Jaffe D."/>
            <person name="Fisher S."/>
            <person name="Lutfalla G."/>
            <person name="Dossat C."/>
            <person name="Segurens B."/>
            <person name="Dasilva C."/>
            <person name="Salanoubat M."/>
            <person name="Levy M."/>
            <person name="Boudet N."/>
            <person name="Castellano S."/>
            <person name="Anthouard V."/>
            <person name="Jubin C."/>
            <person name="Castelli V."/>
            <person name="Katinka M."/>
            <person name="Vacherie B."/>
            <person name="Biemont C."/>
            <person name="Skalli Z."/>
            <person name="Cattolico L."/>
            <person name="Poulain J."/>
            <person name="De Berardinis V."/>
            <person name="Cruaud C."/>
            <person name="Duprat S."/>
            <person name="Brottier P."/>
            <person name="Coutanceau J.-P."/>
            <person name="Gouzy J."/>
            <person name="Parra G."/>
            <person name="Lardier G."/>
            <person name="Chapple C."/>
            <person name="McKernan K.J."/>
            <person name="McEwan P."/>
            <person name="Bosak S."/>
            <person name="Kellis M."/>
            <person name="Volff J.-N."/>
            <person name="Guigo R."/>
            <person name="Zody M.C."/>
            <person name="Mesirov J."/>
            <person name="Lindblad-Toh K."/>
            <person name="Birren B."/>
            <person name="Nusbaum C."/>
            <person name="Kahn D."/>
            <person name="Robinson-Rechavi M."/>
            <person name="Laudet V."/>
            <person name="Schachter V."/>
            <person name="Quetier F."/>
            <person name="Saurin W."/>
            <person name="Scarpelli C."/>
            <person name="Wincker P."/>
            <person name="Lander E.S."/>
            <person name="Weissenbach J."/>
            <person name="Roest Crollius H."/>
        </authorList>
    </citation>
    <scope>NUCLEOTIDE SEQUENCE [LARGE SCALE GENOMIC DNA]</scope>
</reference>
<sequence>MIQIHFYPVEEPHPPTAIAAIRLFSSHSGILLKRHLLGNGGLWKSTLQYKQAATQPSTPNCERPLPWGCIEWRWPADAKEGERGEAEEDGVSQRRPIYDVLR</sequence>